<feature type="compositionally biased region" description="Low complexity" evidence="1">
    <location>
        <begin position="139"/>
        <end position="157"/>
    </location>
</feature>
<name>A0ABD2LCT7_9BILA</name>
<dbReference type="EMBL" id="JBICBT010000465">
    <property type="protein sequence ID" value="KAL3112707.1"/>
    <property type="molecule type" value="Genomic_DNA"/>
</dbReference>
<feature type="region of interest" description="Disordered" evidence="1">
    <location>
        <begin position="139"/>
        <end position="164"/>
    </location>
</feature>
<feature type="signal peptide" evidence="2">
    <location>
        <begin position="1"/>
        <end position="19"/>
    </location>
</feature>
<comment type="caution">
    <text evidence="3">The sequence shown here is derived from an EMBL/GenBank/DDBJ whole genome shotgun (WGS) entry which is preliminary data.</text>
</comment>
<keyword evidence="4" id="KW-1185">Reference proteome</keyword>
<evidence type="ECO:0000256" key="1">
    <source>
        <dbReference type="SAM" id="MobiDB-lite"/>
    </source>
</evidence>
<proteinExistence type="predicted"/>
<keyword evidence="2" id="KW-0732">Signal</keyword>
<accession>A0ABD2LCT7</accession>
<organism evidence="3 4">
    <name type="scientific">Heterodera trifolii</name>
    <dbReference type="NCBI Taxonomy" id="157864"/>
    <lineage>
        <taxon>Eukaryota</taxon>
        <taxon>Metazoa</taxon>
        <taxon>Ecdysozoa</taxon>
        <taxon>Nematoda</taxon>
        <taxon>Chromadorea</taxon>
        <taxon>Rhabditida</taxon>
        <taxon>Tylenchina</taxon>
        <taxon>Tylenchomorpha</taxon>
        <taxon>Tylenchoidea</taxon>
        <taxon>Heteroderidae</taxon>
        <taxon>Heteroderinae</taxon>
        <taxon>Heterodera</taxon>
    </lineage>
</organism>
<feature type="chain" id="PRO_5044806185" evidence="2">
    <location>
        <begin position="20"/>
        <end position="164"/>
    </location>
</feature>
<dbReference type="Proteomes" id="UP001620626">
    <property type="component" value="Unassembled WGS sequence"/>
</dbReference>
<evidence type="ECO:0000313" key="3">
    <source>
        <dbReference type="EMBL" id="KAL3112707.1"/>
    </source>
</evidence>
<evidence type="ECO:0000256" key="2">
    <source>
        <dbReference type="SAM" id="SignalP"/>
    </source>
</evidence>
<protein>
    <submittedName>
        <fullName evidence="3">Uncharacterized protein</fullName>
    </submittedName>
</protein>
<sequence>MQCQKILLSCLFLRSSAFCAPIACSRMAKSDVPALSTTNQPYPYKEQTPKGIFEKMGLQKTPDGASIGEFVVMRMDDMINLIGPIDNQIQMHLSAPRYDMMRFGDVFRATLRQVKEPSIDVAPTTPYSEHRKPMAIGMPPQTQMPPAHQQQQPMVGQVPPPAQF</sequence>
<reference evidence="3 4" key="1">
    <citation type="submission" date="2024-10" db="EMBL/GenBank/DDBJ databases">
        <authorList>
            <person name="Kim D."/>
        </authorList>
    </citation>
    <scope>NUCLEOTIDE SEQUENCE [LARGE SCALE GENOMIC DNA]</scope>
    <source>
        <strain evidence="3">BH-2024</strain>
    </source>
</reference>
<dbReference type="AlphaFoldDB" id="A0ABD2LCT7"/>
<evidence type="ECO:0000313" key="4">
    <source>
        <dbReference type="Proteomes" id="UP001620626"/>
    </source>
</evidence>
<gene>
    <name evidence="3" type="ORF">niasHT_013743</name>
</gene>